<dbReference type="InterPro" id="IPR016137">
    <property type="entry name" value="RGS"/>
</dbReference>
<dbReference type="Gene3D" id="1.10.167.10">
    <property type="entry name" value="Regulator of G-protein Signalling 4, domain 2"/>
    <property type="match status" value="1"/>
</dbReference>
<dbReference type="CTD" id="57231"/>
<evidence type="ECO:0000259" key="3">
    <source>
        <dbReference type="PROSITE" id="PS50132"/>
    </source>
</evidence>
<keyword evidence="2" id="KW-0812">Transmembrane</keyword>
<dbReference type="PROSITE" id="PS51207">
    <property type="entry name" value="PXA"/>
    <property type="match status" value="1"/>
</dbReference>
<evidence type="ECO:0000313" key="6">
    <source>
        <dbReference type="Proteomes" id="UP001318040"/>
    </source>
</evidence>
<feature type="transmembrane region" description="Helical" evidence="2">
    <location>
        <begin position="62"/>
        <end position="79"/>
    </location>
</feature>
<dbReference type="InterPro" id="IPR036871">
    <property type="entry name" value="PX_dom_sf"/>
</dbReference>
<sequence length="945" mass="107800">MERPRGYPRLRVPAALARLTARVSLARAAPLAAAARQFPVSFGTLTLLATLTLLLNRYLHIFMVFWSFLAGLATFYYALSPETLVPNLLFLISKKQKDPDGLSRPIGCAVCGDVKCNRHRPTLSLESMQPWLDLKVPQKVDASLAELLELVLKNFIYPWYSDFTDDEALVDELRLTMRFAAAVLLRRTKKVDVPSLITDKLLKVAMKHIEIVVRAKQKVRNTDALQQAALEEYGPDLHLALRSRRSELRYLRTLTEMLLPQLIPHSTADTKSLMLLVREVVSGSVLLPLLDQLASPDFVNFLILLFLDETPMMDSMEPSSPLVPFLEKFVQPRTKSFTVLKLELKEIRKTQELLFLFMKFLKSQAVVHVLQFCLSVEDFNDKLIRPDLNDTEMQELHAEVCCLYRTYCCDGSVDKIKFDPAVVAGLATVVHGPYADVVRLQNTPHLFQAYEHVLALLENVFTPMFWQSDEYFRYMIGDENLNSTQGKMMKASLSIEDGRQLNRRGGETFGIGRISSKFKHVFKSNTLEGGLPVMEDPDELGLQVEEANMVEEDDFLEDAEAAAAMLAQQQPPAPRDLSSWRVCAVSLDVGYDDARKEKTFLFLIEVQRLDGKPDEPGHNHWTVKRKYDEFYALQTKLTEFHGSFPDAQLPPKKVIGSKGLEFMESKTKGFELYLQSLLQHPTLTHSQLLVDFLSRDGEAQFSDKTFPDVNIGKIFKAVPRLMKERGQHLEPFIQSFVVSCEAPKPKPGRNEITVLSPSQKCDAKIFSPLFGDNASRVDGCDKKRGPNFFVEERTVSGIYDYLLFVGRIVFKIPDWLHQLLMGGRILLKHTLEAYCDHYLAYKIGQLLQEHRLEELLHLLRDVLFFDKDPSRTPEEQRLRAQQTFQGMMAYIPDMAVRCIGEDARYEGIKLLFDGLQQPLLNKQLTYLLLDIVVLELFPEIDQKLK</sequence>
<keyword evidence="6" id="KW-1185">Reference proteome</keyword>
<keyword evidence="2" id="KW-1133">Transmembrane helix</keyword>
<dbReference type="GO" id="GO:0035091">
    <property type="term" value="F:phosphatidylinositol binding"/>
    <property type="evidence" value="ECO:0007669"/>
    <property type="project" value="InterPro"/>
</dbReference>
<dbReference type="SMART" id="SM00312">
    <property type="entry name" value="PX"/>
    <property type="match status" value="1"/>
</dbReference>
<dbReference type="CDD" id="cd06877">
    <property type="entry name" value="PX_SNX14"/>
    <property type="match status" value="1"/>
</dbReference>
<dbReference type="PANTHER" id="PTHR22775:SF44">
    <property type="entry name" value="SORTING NEXIN-14"/>
    <property type="match status" value="1"/>
</dbReference>
<dbReference type="PANTHER" id="PTHR22775">
    <property type="entry name" value="SORTING NEXIN"/>
    <property type="match status" value="1"/>
</dbReference>
<dbReference type="Pfam" id="PF00787">
    <property type="entry name" value="PX"/>
    <property type="match status" value="1"/>
</dbReference>
<dbReference type="InterPro" id="IPR001683">
    <property type="entry name" value="PX_dom"/>
</dbReference>
<proteinExistence type="inferred from homology"/>
<dbReference type="InterPro" id="IPR003114">
    <property type="entry name" value="Phox_assoc"/>
</dbReference>
<evidence type="ECO:0000256" key="2">
    <source>
        <dbReference type="SAM" id="Phobius"/>
    </source>
</evidence>
<organism evidence="6 7">
    <name type="scientific">Petromyzon marinus</name>
    <name type="common">Sea lamprey</name>
    <dbReference type="NCBI Taxonomy" id="7757"/>
    <lineage>
        <taxon>Eukaryota</taxon>
        <taxon>Metazoa</taxon>
        <taxon>Chordata</taxon>
        <taxon>Craniata</taxon>
        <taxon>Vertebrata</taxon>
        <taxon>Cyclostomata</taxon>
        <taxon>Hyperoartia</taxon>
        <taxon>Petromyzontiformes</taxon>
        <taxon>Petromyzontidae</taxon>
        <taxon>Petromyzon</taxon>
    </lineage>
</organism>
<reference evidence="7" key="1">
    <citation type="submission" date="2025-08" db="UniProtKB">
        <authorList>
            <consortium name="RefSeq"/>
        </authorList>
    </citation>
    <scope>IDENTIFICATION</scope>
    <source>
        <tissue evidence="7">Sperm</tissue>
    </source>
</reference>
<comment type="similarity">
    <text evidence="1">Belongs to the sorting nexin family.</text>
</comment>
<evidence type="ECO:0000313" key="7">
    <source>
        <dbReference type="RefSeq" id="XP_032829520.1"/>
    </source>
</evidence>
<accession>A0AAJ7XCQ1</accession>
<keyword evidence="2" id="KW-0472">Membrane</keyword>
<feature type="domain" description="PXA" evidence="5">
    <location>
        <begin position="137"/>
        <end position="311"/>
    </location>
</feature>
<name>A0AAJ7XCQ1_PETMA</name>
<dbReference type="GO" id="GO:0005770">
    <property type="term" value="C:late endosome"/>
    <property type="evidence" value="ECO:0007669"/>
    <property type="project" value="TreeGrafter"/>
</dbReference>
<gene>
    <name evidence="7" type="primary">SNX14</name>
</gene>
<dbReference type="PROSITE" id="PS50195">
    <property type="entry name" value="PX"/>
    <property type="match status" value="1"/>
</dbReference>
<protein>
    <submittedName>
        <fullName evidence="7">Sorting nexin-14 isoform X1</fullName>
    </submittedName>
</protein>
<dbReference type="SUPFAM" id="SSF48097">
    <property type="entry name" value="Regulator of G-protein signaling, RGS"/>
    <property type="match status" value="1"/>
</dbReference>
<dbReference type="Pfam" id="PF02194">
    <property type="entry name" value="PXA"/>
    <property type="match status" value="1"/>
</dbReference>
<dbReference type="InterPro" id="IPR036305">
    <property type="entry name" value="RGS_sf"/>
</dbReference>
<dbReference type="Pfam" id="PF00615">
    <property type="entry name" value="RGS"/>
    <property type="match status" value="1"/>
</dbReference>
<dbReference type="KEGG" id="pmrn:116953429"/>
<feature type="domain" description="RGS" evidence="3">
    <location>
        <begin position="343"/>
        <end position="475"/>
    </location>
</feature>
<feature type="domain" description="PX" evidence="4">
    <location>
        <begin position="580"/>
        <end position="700"/>
    </location>
</feature>
<dbReference type="AlphaFoldDB" id="A0AAJ7XCQ1"/>
<dbReference type="GO" id="GO:0097352">
    <property type="term" value="P:autophagosome maturation"/>
    <property type="evidence" value="ECO:0007669"/>
    <property type="project" value="TreeGrafter"/>
</dbReference>
<dbReference type="InterPro" id="IPR013937">
    <property type="entry name" value="Sorting_nexin_C"/>
</dbReference>
<dbReference type="SUPFAM" id="SSF64268">
    <property type="entry name" value="PX domain"/>
    <property type="match status" value="1"/>
</dbReference>
<dbReference type="SMART" id="SM00313">
    <property type="entry name" value="PXA"/>
    <property type="match status" value="1"/>
</dbReference>
<dbReference type="Proteomes" id="UP001318040">
    <property type="component" value="Chromosome 51"/>
</dbReference>
<dbReference type="Gene3D" id="3.30.1520.10">
    <property type="entry name" value="Phox-like domain"/>
    <property type="match status" value="1"/>
</dbReference>
<dbReference type="PROSITE" id="PS50132">
    <property type="entry name" value="RGS"/>
    <property type="match status" value="1"/>
</dbReference>
<evidence type="ECO:0000256" key="1">
    <source>
        <dbReference type="ARBA" id="ARBA00010883"/>
    </source>
</evidence>
<dbReference type="InterPro" id="IPR037436">
    <property type="entry name" value="SNX14_PX"/>
</dbReference>
<dbReference type="SMART" id="SM00315">
    <property type="entry name" value="RGS"/>
    <property type="match status" value="1"/>
</dbReference>
<dbReference type="RefSeq" id="XP_032829520.1">
    <property type="nucleotide sequence ID" value="XM_032973629.1"/>
</dbReference>
<evidence type="ECO:0000259" key="4">
    <source>
        <dbReference type="PROSITE" id="PS50195"/>
    </source>
</evidence>
<dbReference type="InterPro" id="IPR044926">
    <property type="entry name" value="RGS_subdomain_2"/>
</dbReference>
<dbReference type="Pfam" id="PF08628">
    <property type="entry name" value="Nexin_C"/>
    <property type="match status" value="1"/>
</dbReference>
<evidence type="ECO:0000259" key="5">
    <source>
        <dbReference type="PROSITE" id="PS51207"/>
    </source>
</evidence>